<keyword evidence="6" id="KW-1185">Reference proteome</keyword>
<accession>A0A926N6B3</accession>
<reference evidence="5" key="1">
    <citation type="submission" date="2020-09" db="EMBL/GenBank/DDBJ databases">
        <title>A novel bacterium of genus Hazenella, isolated from South China Sea.</title>
        <authorList>
            <person name="Huang H."/>
            <person name="Mo K."/>
            <person name="Hu Y."/>
        </authorList>
    </citation>
    <scope>NUCLEOTIDE SEQUENCE</scope>
    <source>
        <strain evidence="5">IB182357</strain>
    </source>
</reference>
<dbReference type="InterPro" id="IPR052708">
    <property type="entry name" value="PxpC"/>
</dbReference>
<dbReference type="InterPro" id="IPR003778">
    <property type="entry name" value="CT_A_B"/>
</dbReference>
<evidence type="ECO:0000256" key="3">
    <source>
        <dbReference type="ARBA" id="ARBA00022840"/>
    </source>
</evidence>
<protein>
    <submittedName>
        <fullName evidence="5">Biotin-dependent carboxyltransferase</fullName>
    </submittedName>
</protein>
<dbReference type="AlphaFoldDB" id="A0A926N6B3"/>
<dbReference type="SUPFAM" id="SSF50891">
    <property type="entry name" value="Cyclophilin-like"/>
    <property type="match status" value="1"/>
</dbReference>
<comment type="caution">
    <text evidence="5">The sequence shown here is derived from an EMBL/GenBank/DDBJ whole genome shotgun (WGS) entry which is preliminary data.</text>
</comment>
<keyword evidence="1" id="KW-0547">Nucleotide-binding</keyword>
<proteinExistence type="predicted"/>
<evidence type="ECO:0000313" key="6">
    <source>
        <dbReference type="Proteomes" id="UP000661691"/>
    </source>
</evidence>
<dbReference type="PANTHER" id="PTHR43309:SF5">
    <property type="entry name" value="5-OXOPROLINASE SUBUNIT C"/>
    <property type="match status" value="1"/>
</dbReference>
<organism evidence="5 6">
    <name type="scientific">Polycladospora coralii</name>
    <dbReference type="NCBI Taxonomy" id="2771432"/>
    <lineage>
        <taxon>Bacteria</taxon>
        <taxon>Bacillati</taxon>
        <taxon>Bacillota</taxon>
        <taxon>Bacilli</taxon>
        <taxon>Bacillales</taxon>
        <taxon>Thermoactinomycetaceae</taxon>
        <taxon>Polycladospora</taxon>
    </lineage>
</organism>
<keyword evidence="2" id="KW-0378">Hydrolase</keyword>
<dbReference type="EMBL" id="JACXAH010000005">
    <property type="protein sequence ID" value="MBD1371846.1"/>
    <property type="molecule type" value="Genomic_DNA"/>
</dbReference>
<dbReference type="SMART" id="SM00797">
    <property type="entry name" value="AHS2"/>
    <property type="match status" value="1"/>
</dbReference>
<sequence length="337" mass="37107">MFITIQKAGLLTSIQDQGRIGYQHIGVTTGGAMDPLAARLANLLVGNSENESVLEMTLIGPTIQFHMDTFIAICGAHLSPTLNTLPLPTGKLLFIRKGSTLSFGKTQVGCRAYLAIAGGFQVSSVLGSKSTHFPAQFGGVAGRACRDGDQIKIGQWSEKQRNMIQVYTRLADSKSTYFRSYFITTPLPKEGSRPILIRIIAGPQYQHFTEMSKQHLRRTPYRVNEQANRMGYRLDGASLSLSTPLEMLSEPVLFGTIQVPPSGQPILLAADAQTVGGYPKIAQVASVDRSLLAQAKPGNWLQFQLVDVQEAQSLLRRQALQYDIMKQALRMKWRQIV</sequence>
<dbReference type="GO" id="GO:0005524">
    <property type="term" value="F:ATP binding"/>
    <property type="evidence" value="ECO:0007669"/>
    <property type="project" value="UniProtKB-KW"/>
</dbReference>
<dbReference type="Gene3D" id="2.40.100.10">
    <property type="entry name" value="Cyclophilin-like"/>
    <property type="match status" value="1"/>
</dbReference>
<dbReference type="Pfam" id="PF02626">
    <property type="entry name" value="CT_A_B"/>
    <property type="match status" value="1"/>
</dbReference>
<evidence type="ECO:0000313" key="5">
    <source>
        <dbReference type="EMBL" id="MBD1371846.1"/>
    </source>
</evidence>
<dbReference type="RefSeq" id="WP_191141724.1">
    <property type="nucleotide sequence ID" value="NZ_JACXAH010000005.1"/>
</dbReference>
<gene>
    <name evidence="5" type="ORF">IC620_05670</name>
</gene>
<evidence type="ECO:0000256" key="1">
    <source>
        <dbReference type="ARBA" id="ARBA00022741"/>
    </source>
</evidence>
<dbReference type="Proteomes" id="UP000661691">
    <property type="component" value="Unassembled WGS sequence"/>
</dbReference>
<dbReference type="PANTHER" id="PTHR43309">
    <property type="entry name" value="5-OXOPROLINASE SUBUNIT C"/>
    <property type="match status" value="1"/>
</dbReference>
<evidence type="ECO:0000259" key="4">
    <source>
        <dbReference type="SMART" id="SM00797"/>
    </source>
</evidence>
<dbReference type="NCBIfam" id="TIGR00724">
    <property type="entry name" value="urea_amlyse_rel"/>
    <property type="match status" value="1"/>
</dbReference>
<dbReference type="InterPro" id="IPR029000">
    <property type="entry name" value="Cyclophilin-like_dom_sf"/>
</dbReference>
<dbReference type="GO" id="GO:0016787">
    <property type="term" value="F:hydrolase activity"/>
    <property type="evidence" value="ECO:0007669"/>
    <property type="project" value="UniProtKB-KW"/>
</dbReference>
<feature type="domain" description="Carboxyltransferase" evidence="4">
    <location>
        <begin position="24"/>
        <end position="320"/>
    </location>
</feature>
<keyword evidence="3" id="KW-0067">ATP-binding</keyword>
<name>A0A926N6B3_9BACL</name>
<evidence type="ECO:0000256" key="2">
    <source>
        <dbReference type="ARBA" id="ARBA00022801"/>
    </source>
</evidence>